<gene>
    <name evidence="2" type="ORF">LOD99_5526</name>
</gene>
<sequence>MASSFTGWGFPRNRWFLIQDNDPKHRSKLDQQWVSEKMPNNVFQWPSRSPDHNPIENLFGWLRNQVAKQHLKSLAELEKYIQAILDSLTPESLEPYWKSMTRRCQMVVENDGNKIK</sequence>
<feature type="domain" description="Tc1-like transposase DDE" evidence="1">
    <location>
        <begin position="14"/>
        <end position="77"/>
    </location>
</feature>
<evidence type="ECO:0000313" key="2">
    <source>
        <dbReference type="EMBL" id="KAI6651175.1"/>
    </source>
</evidence>
<dbReference type="Pfam" id="PF13358">
    <property type="entry name" value="DDE_3"/>
    <property type="match status" value="1"/>
</dbReference>
<evidence type="ECO:0000259" key="1">
    <source>
        <dbReference type="Pfam" id="PF13358"/>
    </source>
</evidence>
<dbReference type="InterPro" id="IPR038717">
    <property type="entry name" value="Tc1-like_DDE_dom"/>
</dbReference>
<comment type="caution">
    <text evidence="2">The sequence shown here is derived from an EMBL/GenBank/DDBJ whole genome shotgun (WGS) entry which is preliminary data.</text>
</comment>
<protein>
    <recommendedName>
        <fullName evidence="1">Tc1-like transposase DDE domain-containing protein</fullName>
    </recommendedName>
</protein>
<dbReference type="GO" id="GO:0003676">
    <property type="term" value="F:nucleic acid binding"/>
    <property type="evidence" value="ECO:0007669"/>
    <property type="project" value="InterPro"/>
</dbReference>
<keyword evidence="3" id="KW-1185">Reference proteome</keyword>
<reference evidence="2 3" key="1">
    <citation type="journal article" date="2023" name="BMC Biol.">
        <title>The compact genome of the sponge Oopsacas minuta (Hexactinellida) is lacking key metazoan core genes.</title>
        <authorList>
            <person name="Santini S."/>
            <person name="Schenkelaars Q."/>
            <person name="Jourda C."/>
            <person name="Duchesne M."/>
            <person name="Belahbib H."/>
            <person name="Rocher C."/>
            <person name="Selva M."/>
            <person name="Riesgo A."/>
            <person name="Vervoort M."/>
            <person name="Leys S.P."/>
            <person name="Kodjabachian L."/>
            <person name="Le Bivic A."/>
            <person name="Borchiellini C."/>
            <person name="Claverie J.M."/>
            <person name="Renard E."/>
        </authorList>
    </citation>
    <scope>NUCLEOTIDE SEQUENCE [LARGE SCALE GENOMIC DNA]</scope>
    <source>
        <strain evidence="2">SPO-2</strain>
    </source>
</reference>
<dbReference type="Proteomes" id="UP001165289">
    <property type="component" value="Unassembled WGS sequence"/>
</dbReference>
<evidence type="ECO:0000313" key="3">
    <source>
        <dbReference type="Proteomes" id="UP001165289"/>
    </source>
</evidence>
<dbReference type="EMBL" id="JAKMXF010000307">
    <property type="protein sequence ID" value="KAI6651175.1"/>
    <property type="molecule type" value="Genomic_DNA"/>
</dbReference>
<organism evidence="2 3">
    <name type="scientific">Oopsacas minuta</name>
    <dbReference type="NCBI Taxonomy" id="111878"/>
    <lineage>
        <taxon>Eukaryota</taxon>
        <taxon>Metazoa</taxon>
        <taxon>Porifera</taxon>
        <taxon>Hexactinellida</taxon>
        <taxon>Hexasterophora</taxon>
        <taxon>Lyssacinosida</taxon>
        <taxon>Leucopsacidae</taxon>
        <taxon>Oopsacas</taxon>
    </lineage>
</organism>
<proteinExistence type="predicted"/>
<dbReference type="AlphaFoldDB" id="A0AAV7JRZ4"/>
<dbReference type="Gene3D" id="3.30.420.10">
    <property type="entry name" value="Ribonuclease H-like superfamily/Ribonuclease H"/>
    <property type="match status" value="1"/>
</dbReference>
<dbReference type="InterPro" id="IPR036397">
    <property type="entry name" value="RNaseH_sf"/>
</dbReference>
<accession>A0AAV7JRZ4</accession>
<name>A0AAV7JRZ4_9METZ</name>